<dbReference type="STRING" id="224129.A0A1W4XA90"/>
<dbReference type="GeneID" id="108742356"/>
<dbReference type="InParanoid" id="A0A1W4XA90"/>
<dbReference type="OrthoDB" id="8192811at2759"/>
<dbReference type="GO" id="GO:0005068">
    <property type="term" value="F:transmembrane receptor protein tyrosine kinase adaptor activity"/>
    <property type="evidence" value="ECO:0007669"/>
    <property type="project" value="TreeGrafter"/>
</dbReference>
<evidence type="ECO:0000313" key="2">
    <source>
        <dbReference type="Proteomes" id="UP000192223"/>
    </source>
</evidence>
<dbReference type="KEGG" id="apln:108742356"/>
<dbReference type="GO" id="GO:0005829">
    <property type="term" value="C:cytosol"/>
    <property type="evidence" value="ECO:0007669"/>
    <property type="project" value="TreeGrafter"/>
</dbReference>
<evidence type="ECO:0000313" key="3">
    <source>
        <dbReference type="RefSeq" id="XP_018333041.1"/>
    </source>
</evidence>
<keyword evidence="2" id="KW-1185">Reference proteome</keyword>
<dbReference type="InterPro" id="IPR017893">
    <property type="entry name" value="DBB_domain"/>
</dbReference>
<sequence length="718" mass="81357">MALDNPSYFAIASGIEIKCSFTTKANGFEMSDLSTKSHKSICRSLSSNSDNSNHELTIHDHRLPDFYTDECNISETEWNSAKTVTKSESEVQKSENEDDGFDVDNLRYYNVSSDTFADRRHSTGAIAANESNDNLPLQKDTSQATVTSNCVGKNHDSLRHFSTGAVLDDHSLRHGSYPRKRCNLCNKRPLVKTENMDDILIVSIKQSNAAALWVEYFISYFQQISKQANRKPFKVLYIGADEFSEADCDIRSIAERISNVKLQLIVVCPSMLEYIAKYPTPSTTLGKLMIPDRTLALLLGVSDDDLIDVHKQVLPTYFQWMRYRVGQDQDENFTKEFLASAMAIFSKVWKQQSSVFSGEKSQFSVLPKKIKQGQNSIVIMLTHPLQKDDVIKVSVERYNELLEIKTVKRRNPYTLKISVPDMCNEMSTIINILVEKNGNIIGSRPVKCESRLRELEQILRSLDNPINFMCQSLGLPSIDSKTLDAYLTEAFQKNLPPHFNLCADPFISDKPYSQRNMSRGEFPTLLHFSARHGLENLTKTLLECPGGELAREIKNGSGATPYEIAEKHDYGQLLYMLKTPTKHSESPRNSDSCKNVKLHLRFKEPENCNKYFEVKETELYKVCPPPRPLLSVSSTESQMSLDGINNRISAISFSSIDDVKTPSDIDERKVVIPESFDLEHLQKAVSSLDYTFLPPPKPVYNFNDIQQNGKCFKKLNAN</sequence>
<evidence type="ECO:0000259" key="1">
    <source>
        <dbReference type="PROSITE" id="PS51376"/>
    </source>
</evidence>
<dbReference type="InterPro" id="IPR035897">
    <property type="entry name" value="Toll_tir_struct_dom_sf"/>
</dbReference>
<gene>
    <name evidence="3" type="primary">LOC108742356</name>
</gene>
<feature type="domain" description="DBB" evidence="1">
    <location>
        <begin position="365"/>
        <end position="502"/>
    </location>
</feature>
<proteinExistence type="predicted"/>
<dbReference type="Pfam" id="PF14545">
    <property type="entry name" value="DBB"/>
    <property type="match status" value="1"/>
</dbReference>
<reference evidence="3" key="1">
    <citation type="submission" date="2025-08" db="UniProtKB">
        <authorList>
            <consortium name="RefSeq"/>
        </authorList>
    </citation>
    <scope>IDENTIFICATION</scope>
    <source>
        <tissue evidence="3">Entire body</tissue>
    </source>
</reference>
<protein>
    <submittedName>
        <fullName evidence="3">Phosphoinositide 3-kinase adapter protein 1</fullName>
    </submittedName>
</protein>
<accession>A0A1W4XA90</accession>
<dbReference type="Gene3D" id="3.40.50.10140">
    <property type="entry name" value="Toll/interleukin-1 receptor homology (TIR) domain"/>
    <property type="match status" value="1"/>
</dbReference>
<organism evidence="2 3">
    <name type="scientific">Agrilus planipennis</name>
    <name type="common">Emerald ash borer</name>
    <name type="synonym">Agrilus marcopoli</name>
    <dbReference type="NCBI Taxonomy" id="224129"/>
    <lineage>
        <taxon>Eukaryota</taxon>
        <taxon>Metazoa</taxon>
        <taxon>Ecdysozoa</taxon>
        <taxon>Arthropoda</taxon>
        <taxon>Hexapoda</taxon>
        <taxon>Insecta</taxon>
        <taxon>Pterygota</taxon>
        <taxon>Neoptera</taxon>
        <taxon>Endopterygota</taxon>
        <taxon>Coleoptera</taxon>
        <taxon>Polyphaga</taxon>
        <taxon>Elateriformia</taxon>
        <taxon>Buprestoidea</taxon>
        <taxon>Buprestidae</taxon>
        <taxon>Agrilinae</taxon>
        <taxon>Agrilus</taxon>
    </lineage>
</organism>
<dbReference type="InterPro" id="IPR052446">
    <property type="entry name" value="B-cell_PI3K-Signaling_Adptrs"/>
</dbReference>
<dbReference type="GO" id="GO:0005104">
    <property type="term" value="F:fibroblast growth factor receptor binding"/>
    <property type="evidence" value="ECO:0007669"/>
    <property type="project" value="TreeGrafter"/>
</dbReference>
<dbReference type="PROSITE" id="PS51376">
    <property type="entry name" value="DBB"/>
    <property type="match status" value="1"/>
</dbReference>
<name>A0A1W4XA90_AGRPL</name>
<dbReference type="PANTHER" id="PTHR16267:SF11">
    <property type="entry name" value="STUMPS, ISOFORM E"/>
    <property type="match status" value="1"/>
</dbReference>
<dbReference type="Proteomes" id="UP000192223">
    <property type="component" value="Unplaced"/>
</dbReference>
<dbReference type="RefSeq" id="XP_018333041.1">
    <property type="nucleotide sequence ID" value="XM_018477539.2"/>
</dbReference>
<dbReference type="PANTHER" id="PTHR16267">
    <property type="entry name" value="BANK1/PIK3AP1 FAMILY MEMBER"/>
    <property type="match status" value="1"/>
</dbReference>
<dbReference type="SMART" id="SM01282">
    <property type="entry name" value="DBB"/>
    <property type="match status" value="1"/>
</dbReference>
<dbReference type="CTD" id="41770"/>
<dbReference type="AlphaFoldDB" id="A0A1W4XA90"/>